<dbReference type="Gene3D" id="3.10.350.10">
    <property type="entry name" value="LysM domain"/>
    <property type="match status" value="2"/>
</dbReference>
<sequence>MPPAPGTIETYAYWYDNDGSLPCDMMPWAWDISMEDFMKWNPSITESCENFQEGYSYCVEAKPAPVSSTTSPPTTVHSTTSTTLVIPQTTPTNTATTTNPGNGVETPDLVQPGIVSNCDKFYLFTTWYSETGDNCTKLRADTYVCLSIIGHDATPTKPSTLTNGIKTPSPIQSGMVNNCNKFHLVKTTTTCLSIQDYYKLPLSDFYKWNPAIGSACTSLWANYYVCLGV</sequence>
<accession>A0A9P9KNC5</accession>
<gene>
    <name evidence="7" type="ORF">B0J15DRAFT_512088</name>
</gene>
<dbReference type="InterPro" id="IPR052210">
    <property type="entry name" value="LysM1-like"/>
</dbReference>
<evidence type="ECO:0000256" key="1">
    <source>
        <dbReference type="ARBA" id="ARBA00022669"/>
    </source>
</evidence>
<comment type="similarity">
    <text evidence="4">Belongs to the secreted LysM effector family.</text>
</comment>
<dbReference type="SUPFAM" id="SSF54106">
    <property type="entry name" value="LysM domain"/>
    <property type="match status" value="1"/>
</dbReference>
<dbReference type="InterPro" id="IPR018392">
    <property type="entry name" value="LysM"/>
</dbReference>
<comment type="caution">
    <text evidence="7">The sequence shown here is derived from an EMBL/GenBank/DDBJ whole genome shotgun (WGS) entry which is preliminary data.</text>
</comment>
<name>A0A9P9KNC5_FUSSL</name>
<keyword evidence="2" id="KW-0732">Signal</keyword>
<reference evidence="7" key="1">
    <citation type="journal article" date="2021" name="Nat. Commun.">
        <title>Genetic determinants of endophytism in the Arabidopsis root mycobiome.</title>
        <authorList>
            <person name="Mesny F."/>
            <person name="Miyauchi S."/>
            <person name="Thiergart T."/>
            <person name="Pickel B."/>
            <person name="Atanasova L."/>
            <person name="Karlsson M."/>
            <person name="Huettel B."/>
            <person name="Barry K.W."/>
            <person name="Haridas S."/>
            <person name="Chen C."/>
            <person name="Bauer D."/>
            <person name="Andreopoulos W."/>
            <person name="Pangilinan J."/>
            <person name="LaButti K."/>
            <person name="Riley R."/>
            <person name="Lipzen A."/>
            <person name="Clum A."/>
            <person name="Drula E."/>
            <person name="Henrissat B."/>
            <person name="Kohler A."/>
            <person name="Grigoriev I.V."/>
            <person name="Martin F.M."/>
            <person name="Hacquard S."/>
        </authorList>
    </citation>
    <scope>NUCLEOTIDE SEQUENCE</scope>
    <source>
        <strain evidence="7">FSSC 5 MPI-SDFR-AT-0091</strain>
    </source>
</reference>
<dbReference type="PROSITE" id="PS51782">
    <property type="entry name" value="LYSM"/>
    <property type="match status" value="1"/>
</dbReference>
<dbReference type="AlphaFoldDB" id="A0A9P9KNC5"/>
<dbReference type="Proteomes" id="UP000736672">
    <property type="component" value="Unassembled WGS sequence"/>
</dbReference>
<keyword evidence="8" id="KW-1185">Reference proteome</keyword>
<evidence type="ECO:0000256" key="2">
    <source>
        <dbReference type="ARBA" id="ARBA00022729"/>
    </source>
</evidence>
<feature type="region of interest" description="Disordered" evidence="5">
    <location>
        <begin position="68"/>
        <end position="108"/>
    </location>
</feature>
<organism evidence="7 8">
    <name type="scientific">Fusarium solani</name>
    <name type="common">Filamentous fungus</name>
    <dbReference type="NCBI Taxonomy" id="169388"/>
    <lineage>
        <taxon>Eukaryota</taxon>
        <taxon>Fungi</taxon>
        <taxon>Dikarya</taxon>
        <taxon>Ascomycota</taxon>
        <taxon>Pezizomycotina</taxon>
        <taxon>Sordariomycetes</taxon>
        <taxon>Hypocreomycetidae</taxon>
        <taxon>Hypocreales</taxon>
        <taxon>Nectriaceae</taxon>
        <taxon>Fusarium</taxon>
        <taxon>Fusarium solani species complex</taxon>
    </lineage>
</organism>
<evidence type="ECO:0000256" key="3">
    <source>
        <dbReference type="ARBA" id="ARBA00023026"/>
    </source>
</evidence>
<evidence type="ECO:0000256" key="5">
    <source>
        <dbReference type="SAM" id="MobiDB-lite"/>
    </source>
</evidence>
<dbReference type="PANTHER" id="PTHR34997">
    <property type="entry name" value="AM15"/>
    <property type="match status" value="1"/>
</dbReference>
<keyword evidence="1" id="KW-0147">Chitin-binding</keyword>
<evidence type="ECO:0000256" key="4">
    <source>
        <dbReference type="ARBA" id="ARBA00044955"/>
    </source>
</evidence>
<evidence type="ECO:0000259" key="6">
    <source>
        <dbReference type="PROSITE" id="PS51782"/>
    </source>
</evidence>
<feature type="domain" description="LysM" evidence="6">
    <location>
        <begin position="181"/>
        <end position="227"/>
    </location>
</feature>
<keyword evidence="3" id="KW-0843">Virulence</keyword>
<evidence type="ECO:0000313" key="8">
    <source>
        <dbReference type="Proteomes" id="UP000736672"/>
    </source>
</evidence>
<dbReference type="EMBL" id="JAGTJS010000008">
    <property type="protein sequence ID" value="KAH7260534.1"/>
    <property type="molecule type" value="Genomic_DNA"/>
</dbReference>
<feature type="compositionally biased region" description="Low complexity" evidence="5">
    <location>
        <begin position="68"/>
        <end position="103"/>
    </location>
</feature>
<dbReference type="OrthoDB" id="5985073at2759"/>
<dbReference type="GO" id="GO:0008061">
    <property type="term" value="F:chitin binding"/>
    <property type="evidence" value="ECO:0007669"/>
    <property type="project" value="UniProtKB-KW"/>
</dbReference>
<dbReference type="InterPro" id="IPR036779">
    <property type="entry name" value="LysM_dom_sf"/>
</dbReference>
<dbReference type="PANTHER" id="PTHR34997:SF2">
    <property type="entry name" value="LYSM DOMAIN-CONTAINING PROTEIN-RELATED"/>
    <property type="match status" value="1"/>
</dbReference>
<proteinExistence type="inferred from homology"/>
<protein>
    <recommendedName>
        <fullName evidence="6">LysM domain-containing protein</fullName>
    </recommendedName>
</protein>
<evidence type="ECO:0000313" key="7">
    <source>
        <dbReference type="EMBL" id="KAH7260534.1"/>
    </source>
</evidence>